<proteinExistence type="predicted"/>
<dbReference type="EMBL" id="BARU01011187">
    <property type="protein sequence ID" value="GAH42288.1"/>
    <property type="molecule type" value="Genomic_DNA"/>
</dbReference>
<protein>
    <recommendedName>
        <fullName evidence="2">Short-chain dehydrogenase/reductase SDR</fullName>
    </recommendedName>
</protein>
<gene>
    <name evidence="1" type="ORF">S03H2_21083</name>
</gene>
<sequence>MQVKELFDLSEEKAIVTGAARGLGEQMALALAEAGADVAVVDMNI</sequence>
<dbReference type="Gene3D" id="3.40.50.720">
    <property type="entry name" value="NAD(P)-binding Rossmann-like Domain"/>
    <property type="match status" value="1"/>
</dbReference>
<dbReference type="AlphaFoldDB" id="X1HAD5"/>
<name>X1HAD5_9ZZZZ</name>
<dbReference type="SUPFAM" id="SSF51735">
    <property type="entry name" value="NAD(P)-binding Rossmann-fold domains"/>
    <property type="match status" value="1"/>
</dbReference>
<comment type="caution">
    <text evidence="1">The sequence shown here is derived from an EMBL/GenBank/DDBJ whole genome shotgun (WGS) entry which is preliminary data.</text>
</comment>
<dbReference type="InterPro" id="IPR036291">
    <property type="entry name" value="NAD(P)-bd_dom_sf"/>
</dbReference>
<dbReference type="Pfam" id="PF00106">
    <property type="entry name" value="adh_short"/>
    <property type="match status" value="1"/>
</dbReference>
<feature type="non-terminal residue" evidence="1">
    <location>
        <position position="45"/>
    </location>
</feature>
<organism evidence="1">
    <name type="scientific">marine sediment metagenome</name>
    <dbReference type="NCBI Taxonomy" id="412755"/>
    <lineage>
        <taxon>unclassified sequences</taxon>
        <taxon>metagenomes</taxon>
        <taxon>ecological metagenomes</taxon>
    </lineage>
</organism>
<dbReference type="InterPro" id="IPR002347">
    <property type="entry name" value="SDR_fam"/>
</dbReference>
<accession>X1HAD5</accession>
<evidence type="ECO:0000313" key="1">
    <source>
        <dbReference type="EMBL" id="GAH42288.1"/>
    </source>
</evidence>
<evidence type="ECO:0008006" key="2">
    <source>
        <dbReference type="Google" id="ProtNLM"/>
    </source>
</evidence>
<reference evidence="1" key="1">
    <citation type="journal article" date="2014" name="Front. Microbiol.">
        <title>High frequency of phylogenetically diverse reductive dehalogenase-homologous genes in deep subseafloor sedimentary metagenomes.</title>
        <authorList>
            <person name="Kawai M."/>
            <person name="Futagami T."/>
            <person name="Toyoda A."/>
            <person name="Takaki Y."/>
            <person name="Nishi S."/>
            <person name="Hori S."/>
            <person name="Arai W."/>
            <person name="Tsubouchi T."/>
            <person name="Morono Y."/>
            <person name="Uchiyama I."/>
            <person name="Ito T."/>
            <person name="Fujiyama A."/>
            <person name="Inagaki F."/>
            <person name="Takami H."/>
        </authorList>
    </citation>
    <scope>NUCLEOTIDE SEQUENCE</scope>
    <source>
        <strain evidence="1">Expedition CK06-06</strain>
    </source>
</reference>